<keyword evidence="5" id="KW-0547">Nucleotide-binding</keyword>
<evidence type="ECO:0000256" key="8">
    <source>
        <dbReference type="ARBA" id="ARBA00023136"/>
    </source>
</evidence>
<evidence type="ECO:0000313" key="12">
    <source>
        <dbReference type="EMBL" id="RKS45177.1"/>
    </source>
</evidence>
<dbReference type="EMBL" id="RBLG01000004">
    <property type="protein sequence ID" value="RKS45177.1"/>
    <property type="molecule type" value="Genomic_DNA"/>
</dbReference>
<evidence type="ECO:0000256" key="6">
    <source>
        <dbReference type="ARBA" id="ARBA00022840"/>
    </source>
</evidence>
<keyword evidence="13" id="KW-1185">Reference proteome</keyword>
<dbReference type="InterPro" id="IPR027417">
    <property type="entry name" value="P-loop_NTPase"/>
</dbReference>
<dbReference type="Gene3D" id="3.40.50.300">
    <property type="entry name" value="P-loop containing nucleotide triphosphate hydrolases"/>
    <property type="match status" value="1"/>
</dbReference>
<feature type="transmembrane region" description="Helical" evidence="9">
    <location>
        <begin position="250"/>
        <end position="270"/>
    </location>
</feature>
<dbReference type="CDD" id="cd18541">
    <property type="entry name" value="ABC_6TM_TmrB_like"/>
    <property type="match status" value="1"/>
</dbReference>
<dbReference type="InterPro" id="IPR036640">
    <property type="entry name" value="ABC1_TM_sf"/>
</dbReference>
<dbReference type="Pfam" id="PF00664">
    <property type="entry name" value="ABC_membrane"/>
    <property type="match status" value="1"/>
</dbReference>
<dbReference type="GO" id="GO:0005524">
    <property type="term" value="F:ATP binding"/>
    <property type="evidence" value="ECO:0007669"/>
    <property type="project" value="UniProtKB-KW"/>
</dbReference>
<evidence type="ECO:0000256" key="4">
    <source>
        <dbReference type="ARBA" id="ARBA00022692"/>
    </source>
</evidence>
<keyword evidence="4 9" id="KW-0812">Transmembrane</keyword>
<dbReference type="Proteomes" id="UP000276282">
    <property type="component" value="Unassembled WGS sequence"/>
</dbReference>
<keyword evidence="3" id="KW-1003">Cell membrane</keyword>
<evidence type="ECO:0000256" key="1">
    <source>
        <dbReference type="ARBA" id="ARBA00004651"/>
    </source>
</evidence>
<feature type="domain" description="ABC transporter" evidence="10">
    <location>
        <begin position="343"/>
        <end position="578"/>
    </location>
</feature>
<evidence type="ECO:0000256" key="3">
    <source>
        <dbReference type="ARBA" id="ARBA00022475"/>
    </source>
</evidence>
<dbReference type="PROSITE" id="PS50929">
    <property type="entry name" value="ABC_TM1F"/>
    <property type="match status" value="1"/>
</dbReference>
<feature type="transmembrane region" description="Helical" evidence="9">
    <location>
        <begin position="167"/>
        <end position="185"/>
    </location>
</feature>
<dbReference type="GO" id="GO:0016887">
    <property type="term" value="F:ATP hydrolysis activity"/>
    <property type="evidence" value="ECO:0007669"/>
    <property type="project" value="InterPro"/>
</dbReference>
<evidence type="ECO:0000256" key="7">
    <source>
        <dbReference type="ARBA" id="ARBA00022989"/>
    </source>
</evidence>
<evidence type="ECO:0000313" key="13">
    <source>
        <dbReference type="Proteomes" id="UP000276282"/>
    </source>
</evidence>
<dbReference type="PROSITE" id="PS00211">
    <property type="entry name" value="ABC_TRANSPORTER_1"/>
    <property type="match status" value="1"/>
</dbReference>
<evidence type="ECO:0000256" key="9">
    <source>
        <dbReference type="SAM" id="Phobius"/>
    </source>
</evidence>
<dbReference type="InterPro" id="IPR003593">
    <property type="entry name" value="AAA+_ATPase"/>
</dbReference>
<dbReference type="GO" id="GO:0005886">
    <property type="term" value="C:plasma membrane"/>
    <property type="evidence" value="ECO:0007669"/>
    <property type="project" value="UniProtKB-SubCell"/>
</dbReference>
<dbReference type="RefSeq" id="WP_121346635.1">
    <property type="nucleotide sequence ID" value="NZ_RBLG01000004.1"/>
</dbReference>
<dbReference type="PROSITE" id="PS50893">
    <property type="entry name" value="ABC_TRANSPORTER_2"/>
    <property type="match status" value="1"/>
</dbReference>
<keyword evidence="2" id="KW-0813">Transport</keyword>
<organism evidence="12 13">
    <name type="scientific">Gillisia mitskevichiae</name>
    <dbReference type="NCBI Taxonomy" id="270921"/>
    <lineage>
        <taxon>Bacteria</taxon>
        <taxon>Pseudomonadati</taxon>
        <taxon>Bacteroidota</taxon>
        <taxon>Flavobacteriia</taxon>
        <taxon>Flavobacteriales</taxon>
        <taxon>Flavobacteriaceae</taxon>
        <taxon>Gillisia</taxon>
    </lineage>
</organism>
<dbReference type="SUPFAM" id="SSF90123">
    <property type="entry name" value="ABC transporter transmembrane region"/>
    <property type="match status" value="1"/>
</dbReference>
<protein>
    <submittedName>
        <fullName evidence="12">ATP-binding cassette subfamily B protein</fullName>
    </submittedName>
</protein>
<dbReference type="FunFam" id="3.40.50.300:FF:000221">
    <property type="entry name" value="Multidrug ABC transporter ATP-binding protein"/>
    <property type="match status" value="1"/>
</dbReference>
<dbReference type="SMART" id="SM00382">
    <property type="entry name" value="AAA"/>
    <property type="match status" value="1"/>
</dbReference>
<dbReference type="OrthoDB" id="9780296at2"/>
<feature type="transmembrane region" description="Helical" evidence="9">
    <location>
        <begin position="20"/>
        <end position="39"/>
    </location>
</feature>
<dbReference type="Pfam" id="PF00005">
    <property type="entry name" value="ABC_tran"/>
    <property type="match status" value="1"/>
</dbReference>
<feature type="transmembrane region" description="Helical" evidence="9">
    <location>
        <begin position="282"/>
        <end position="309"/>
    </location>
</feature>
<gene>
    <name evidence="12" type="ORF">BC962_2853</name>
</gene>
<dbReference type="GO" id="GO:0015421">
    <property type="term" value="F:ABC-type oligopeptide transporter activity"/>
    <property type="evidence" value="ECO:0007669"/>
    <property type="project" value="TreeGrafter"/>
</dbReference>
<feature type="domain" description="ABC transmembrane type-1" evidence="11">
    <location>
        <begin position="19"/>
        <end position="311"/>
    </location>
</feature>
<dbReference type="InterPro" id="IPR003439">
    <property type="entry name" value="ABC_transporter-like_ATP-bd"/>
</dbReference>
<reference evidence="12 13" key="1">
    <citation type="submission" date="2018-10" db="EMBL/GenBank/DDBJ databases">
        <title>Genomic Encyclopedia of Archaeal and Bacterial Type Strains, Phase II (KMG-II): from individual species to whole genera.</title>
        <authorList>
            <person name="Goeker M."/>
        </authorList>
    </citation>
    <scope>NUCLEOTIDE SEQUENCE [LARGE SCALE GENOMIC DNA]</scope>
    <source>
        <strain evidence="12 13">DSM 19839</strain>
    </source>
</reference>
<evidence type="ECO:0000259" key="10">
    <source>
        <dbReference type="PROSITE" id="PS50893"/>
    </source>
</evidence>
<dbReference type="InterPro" id="IPR017871">
    <property type="entry name" value="ABC_transporter-like_CS"/>
</dbReference>
<proteinExistence type="predicted"/>
<dbReference type="Gene3D" id="1.20.1560.10">
    <property type="entry name" value="ABC transporter type 1, transmembrane domain"/>
    <property type="match status" value="1"/>
</dbReference>
<dbReference type="PANTHER" id="PTHR43394:SF1">
    <property type="entry name" value="ATP-BINDING CASSETTE SUB-FAMILY B MEMBER 10, MITOCHONDRIAL"/>
    <property type="match status" value="1"/>
</dbReference>
<keyword evidence="7 9" id="KW-1133">Transmembrane helix</keyword>
<comment type="subcellular location">
    <subcellularLocation>
        <location evidence="1">Cell membrane</location>
        <topology evidence="1">Multi-pass membrane protein</topology>
    </subcellularLocation>
</comment>
<evidence type="ECO:0000256" key="2">
    <source>
        <dbReference type="ARBA" id="ARBA00022448"/>
    </source>
</evidence>
<feature type="transmembrane region" description="Helical" evidence="9">
    <location>
        <begin position="64"/>
        <end position="85"/>
    </location>
</feature>
<dbReference type="PANTHER" id="PTHR43394">
    <property type="entry name" value="ATP-DEPENDENT PERMEASE MDL1, MITOCHONDRIAL"/>
    <property type="match status" value="1"/>
</dbReference>
<keyword evidence="8 9" id="KW-0472">Membrane</keyword>
<dbReference type="InterPro" id="IPR039421">
    <property type="entry name" value="Type_1_exporter"/>
</dbReference>
<dbReference type="AlphaFoldDB" id="A0A495P4N6"/>
<sequence length="585" mass="66345">MKELQHLNKYFLKYKWHMLLGLLITIAARIFTLYPIQFIGNSTTAIESYIKGEITDPAQLREELFYNILLIIGANLVAAALTFIMRQTFIVASRRMEYDLKNEIYQQYQRLSLNFYKKNRTGDLMNRISEDVSKVRMYLGPAIMYSITTLTLFVVVIWYMVNTAPLLTLYTLAPLPFLSFAIYKLSVAIHNRSTIVQQYLSKLNTFTQETFSGISVIKSYGLEPQTNQNFEVLSNGSKEKNLNLVKVQAFFFPLMVLLIGVSNTVVIYIGGKQVISGEIENIGIIVEFLLYVNMLTWPVAIVGWVTSIVQQAEASQKRINEFLKQEPQIKNHQENSAEIQGNIEFKNVTFTYEDTNITALKNISFKVNRGETLAIIGKTGSGKSTILELIGRLYDVDQGTILMDGENIQDHNLYNLRDSIGYVPQDAFLFSDSIRNNIMFGNTNATEEEVIEAAKNASVHKNILGFSKGYDTVLGERGITLSGGQKQRVSIARAIIHDPQILLFDDSLSAVDTETEEEILQNLFKISESKTTIIVSHRISSVKNADRIIILQDGAVVQEGKHQKLIQEEGYYKELYAKQLSEKEM</sequence>
<dbReference type="InterPro" id="IPR011527">
    <property type="entry name" value="ABC1_TM_dom"/>
</dbReference>
<name>A0A495P4N6_9FLAO</name>
<accession>A0A495P4N6</accession>
<comment type="caution">
    <text evidence="12">The sequence shown here is derived from an EMBL/GenBank/DDBJ whole genome shotgun (WGS) entry which is preliminary data.</text>
</comment>
<feature type="transmembrane region" description="Helical" evidence="9">
    <location>
        <begin position="142"/>
        <end position="161"/>
    </location>
</feature>
<dbReference type="SUPFAM" id="SSF52540">
    <property type="entry name" value="P-loop containing nucleoside triphosphate hydrolases"/>
    <property type="match status" value="1"/>
</dbReference>
<keyword evidence="6 12" id="KW-0067">ATP-binding</keyword>
<evidence type="ECO:0000256" key="5">
    <source>
        <dbReference type="ARBA" id="ARBA00022741"/>
    </source>
</evidence>
<evidence type="ECO:0000259" key="11">
    <source>
        <dbReference type="PROSITE" id="PS50929"/>
    </source>
</evidence>